<accession>A0ABZ2PHN4</accession>
<dbReference type="InterPro" id="IPR052200">
    <property type="entry name" value="Protoporphyrinogen_IX_DH"/>
</dbReference>
<dbReference type="InterPro" id="IPR029039">
    <property type="entry name" value="Flavoprotein-like_sf"/>
</dbReference>
<protein>
    <submittedName>
        <fullName evidence="2">Flavodoxin family protein</fullName>
    </submittedName>
</protein>
<dbReference type="EMBL" id="CP147846">
    <property type="protein sequence ID" value="WXG67393.1"/>
    <property type="molecule type" value="Genomic_DNA"/>
</dbReference>
<gene>
    <name evidence="2" type="ORF">WDS16_19360</name>
</gene>
<sequence>MAKSIIVCTSVSHGNTKKIADAIGGVLDAPVVAPAAADLAGYDMVGFGSGIYFGSFHSDLRAFVESLPQQDGRKAFLFATSGLPETRLTRFSGRLIELLEDTGFDVVGGFSCRGFDTFLPFKLVGGIRKGRPDEDDVTSARAFAEHLRDAVDLDRE</sequence>
<reference evidence="2 3" key="1">
    <citation type="submission" date="2024-03" db="EMBL/GenBank/DDBJ databases">
        <title>Natural products discovery in diverse microorganisms through a two-stage MS feature dereplication strategy.</title>
        <authorList>
            <person name="Zhang R."/>
        </authorList>
    </citation>
    <scope>NUCLEOTIDE SEQUENCE [LARGE SCALE GENOMIC DNA]</scope>
    <source>
        <strain evidence="2 3">18930</strain>
    </source>
</reference>
<dbReference type="InterPro" id="IPR026816">
    <property type="entry name" value="Flavodoxin_dom"/>
</dbReference>
<evidence type="ECO:0000259" key="1">
    <source>
        <dbReference type="Pfam" id="PF12724"/>
    </source>
</evidence>
<dbReference type="SUPFAM" id="SSF52218">
    <property type="entry name" value="Flavoproteins"/>
    <property type="match status" value="1"/>
</dbReference>
<feature type="domain" description="Flavodoxin" evidence="1">
    <location>
        <begin position="7"/>
        <end position="83"/>
    </location>
</feature>
<dbReference type="PANTHER" id="PTHR38030:SF2">
    <property type="entry name" value="PROTOPORPHYRINOGEN IX DEHYDROGENASE [QUINONE]"/>
    <property type="match status" value="1"/>
</dbReference>
<dbReference type="RefSeq" id="WP_338886909.1">
    <property type="nucleotide sequence ID" value="NZ_CP147846.1"/>
</dbReference>
<dbReference type="Gene3D" id="3.40.50.360">
    <property type="match status" value="1"/>
</dbReference>
<dbReference type="Proteomes" id="UP001432000">
    <property type="component" value="Chromosome"/>
</dbReference>
<evidence type="ECO:0000313" key="3">
    <source>
        <dbReference type="Proteomes" id="UP001432000"/>
    </source>
</evidence>
<dbReference type="Pfam" id="PF12724">
    <property type="entry name" value="Flavodoxin_5"/>
    <property type="match status" value="1"/>
</dbReference>
<organism evidence="2 3">
    <name type="scientific">Rhodococcus sovatensis</name>
    <dbReference type="NCBI Taxonomy" id="1805840"/>
    <lineage>
        <taxon>Bacteria</taxon>
        <taxon>Bacillati</taxon>
        <taxon>Actinomycetota</taxon>
        <taxon>Actinomycetes</taxon>
        <taxon>Mycobacteriales</taxon>
        <taxon>Nocardiaceae</taxon>
        <taxon>Rhodococcus</taxon>
    </lineage>
</organism>
<keyword evidence="3" id="KW-1185">Reference proteome</keyword>
<name>A0ABZ2PHN4_9NOCA</name>
<evidence type="ECO:0000313" key="2">
    <source>
        <dbReference type="EMBL" id="WXG67393.1"/>
    </source>
</evidence>
<dbReference type="PANTHER" id="PTHR38030">
    <property type="entry name" value="PROTOPORPHYRINOGEN IX DEHYDROGENASE [MENAQUINONE]"/>
    <property type="match status" value="1"/>
</dbReference>
<proteinExistence type="predicted"/>